<evidence type="ECO:0000256" key="4">
    <source>
        <dbReference type="ARBA" id="ARBA00022741"/>
    </source>
</evidence>
<accession>A0ABR4H5Y2</accession>
<evidence type="ECO:0000313" key="13">
    <source>
        <dbReference type="Proteomes" id="UP001610335"/>
    </source>
</evidence>
<comment type="caution">
    <text evidence="12">The sequence shown here is derived from an EMBL/GenBank/DDBJ whole genome shotgun (WGS) entry which is preliminary data.</text>
</comment>
<gene>
    <name evidence="12" type="ORF">BDW59DRAFT_155610</name>
</gene>
<dbReference type="InterPro" id="IPR051334">
    <property type="entry name" value="SRPK"/>
</dbReference>
<dbReference type="PROSITE" id="PS00107">
    <property type="entry name" value="PROTEIN_KINASE_ATP"/>
    <property type="match status" value="1"/>
</dbReference>
<evidence type="ECO:0000256" key="10">
    <source>
        <dbReference type="SAM" id="MobiDB-lite"/>
    </source>
</evidence>
<evidence type="ECO:0000256" key="7">
    <source>
        <dbReference type="ARBA" id="ARBA00047899"/>
    </source>
</evidence>
<keyword evidence="13" id="KW-1185">Reference proteome</keyword>
<dbReference type="EC" id="2.7.11.1" evidence="1"/>
<comment type="catalytic activity">
    <reaction evidence="8">
        <text>L-seryl-[protein] + ATP = O-phospho-L-seryl-[protein] + ADP + H(+)</text>
        <dbReference type="Rhea" id="RHEA:17989"/>
        <dbReference type="Rhea" id="RHEA-COMP:9863"/>
        <dbReference type="Rhea" id="RHEA-COMP:11604"/>
        <dbReference type="ChEBI" id="CHEBI:15378"/>
        <dbReference type="ChEBI" id="CHEBI:29999"/>
        <dbReference type="ChEBI" id="CHEBI:30616"/>
        <dbReference type="ChEBI" id="CHEBI:83421"/>
        <dbReference type="ChEBI" id="CHEBI:456216"/>
        <dbReference type="EC" id="2.7.11.1"/>
    </reaction>
</comment>
<evidence type="ECO:0000256" key="8">
    <source>
        <dbReference type="ARBA" id="ARBA00048679"/>
    </source>
</evidence>
<keyword evidence="6 9" id="KW-0067">ATP-binding</keyword>
<feature type="domain" description="Protein kinase" evidence="11">
    <location>
        <begin position="44"/>
        <end position="417"/>
    </location>
</feature>
<dbReference type="Proteomes" id="UP001610335">
    <property type="component" value="Unassembled WGS sequence"/>
</dbReference>
<evidence type="ECO:0000313" key="12">
    <source>
        <dbReference type="EMBL" id="KAL2810860.1"/>
    </source>
</evidence>
<evidence type="ECO:0000256" key="3">
    <source>
        <dbReference type="ARBA" id="ARBA00022679"/>
    </source>
</evidence>
<name>A0ABR4H5Y2_9EURO</name>
<keyword evidence="3" id="KW-0808">Transferase</keyword>
<dbReference type="InterPro" id="IPR000719">
    <property type="entry name" value="Prot_kinase_dom"/>
</dbReference>
<dbReference type="Pfam" id="PF00069">
    <property type="entry name" value="Pkinase"/>
    <property type="match status" value="2"/>
</dbReference>
<dbReference type="Gene3D" id="3.30.200.20">
    <property type="entry name" value="Phosphorylase Kinase, domain 1"/>
    <property type="match status" value="1"/>
</dbReference>
<evidence type="ECO:0000256" key="1">
    <source>
        <dbReference type="ARBA" id="ARBA00012513"/>
    </source>
</evidence>
<feature type="non-terminal residue" evidence="12">
    <location>
        <position position="1"/>
    </location>
</feature>
<evidence type="ECO:0000256" key="2">
    <source>
        <dbReference type="ARBA" id="ARBA00022527"/>
    </source>
</evidence>
<dbReference type="InterPro" id="IPR011009">
    <property type="entry name" value="Kinase-like_dom_sf"/>
</dbReference>
<dbReference type="InterPro" id="IPR017441">
    <property type="entry name" value="Protein_kinase_ATP_BS"/>
</dbReference>
<keyword evidence="4 9" id="KW-0547">Nucleotide-binding</keyword>
<dbReference type="EMBL" id="JBFXLS010000310">
    <property type="protein sequence ID" value="KAL2810860.1"/>
    <property type="molecule type" value="Genomic_DNA"/>
</dbReference>
<feature type="region of interest" description="Disordered" evidence="10">
    <location>
        <begin position="355"/>
        <end position="386"/>
    </location>
</feature>
<dbReference type="PANTHER" id="PTHR47634">
    <property type="entry name" value="PROTEIN KINASE DOMAIN-CONTAINING PROTEIN-RELATED"/>
    <property type="match status" value="1"/>
</dbReference>
<proteinExistence type="predicted"/>
<dbReference type="SUPFAM" id="SSF56112">
    <property type="entry name" value="Protein kinase-like (PK-like)"/>
    <property type="match status" value="1"/>
</dbReference>
<feature type="binding site" evidence="9">
    <location>
        <position position="73"/>
    </location>
    <ligand>
        <name>ATP</name>
        <dbReference type="ChEBI" id="CHEBI:30616"/>
    </ligand>
</feature>
<keyword evidence="5" id="KW-0418">Kinase</keyword>
<evidence type="ECO:0000256" key="6">
    <source>
        <dbReference type="ARBA" id="ARBA00022840"/>
    </source>
</evidence>
<comment type="catalytic activity">
    <reaction evidence="7">
        <text>L-threonyl-[protein] + ATP = O-phospho-L-threonyl-[protein] + ADP + H(+)</text>
        <dbReference type="Rhea" id="RHEA:46608"/>
        <dbReference type="Rhea" id="RHEA-COMP:11060"/>
        <dbReference type="Rhea" id="RHEA-COMP:11605"/>
        <dbReference type="ChEBI" id="CHEBI:15378"/>
        <dbReference type="ChEBI" id="CHEBI:30013"/>
        <dbReference type="ChEBI" id="CHEBI:30616"/>
        <dbReference type="ChEBI" id="CHEBI:61977"/>
        <dbReference type="ChEBI" id="CHEBI:456216"/>
        <dbReference type="EC" id="2.7.11.1"/>
    </reaction>
</comment>
<organism evidence="12 13">
    <name type="scientific">Aspergillus cavernicola</name>
    <dbReference type="NCBI Taxonomy" id="176166"/>
    <lineage>
        <taxon>Eukaryota</taxon>
        <taxon>Fungi</taxon>
        <taxon>Dikarya</taxon>
        <taxon>Ascomycota</taxon>
        <taxon>Pezizomycotina</taxon>
        <taxon>Eurotiomycetes</taxon>
        <taxon>Eurotiomycetidae</taxon>
        <taxon>Eurotiales</taxon>
        <taxon>Aspergillaceae</taxon>
        <taxon>Aspergillus</taxon>
        <taxon>Aspergillus subgen. Nidulantes</taxon>
    </lineage>
</organism>
<reference evidence="12 13" key="1">
    <citation type="submission" date="2024-07" db="EMBL/GenBank/DDBJ databases">
        <title>Section-level genome sequencing and comparative genomics of Aspergillus sections Usti and Cavernicolus.</title>
        <authorList>
            <consortium name="Lawrence Berkeley National Laboratory"/>
            <person name="Nybo J.L."/>
            <person name="Vesth T.C."/>
            <person name="Theobald S."/>
            <person name="Frisvad J.C."/>
            <person name="Larsen T.O."/>
            <person name="Kjaerboelling I."/>
            <person name="Rothschild-Mancinelli K."/>
            <person name="Lyhne E.K."/>
            <person name="Kogle M.E."/>
            <person name="Barry K."/>
            <person name="Clum A."/>
            <person name="Na H."/>
            <person name="Ledsgaard L."/>
            <person name="Lin J."/>
            <person name="Lipzen A."/>
            <person name="Kuo A."/>
            <person name="Riley R."/>
            <person name="Mondo S."/>
            <person name="LaButti K."/>
            <person name="Haridas S."/>
            <person name="Pangalinan J."/>
            <person name="Salamov A.A."/>
            <person name="Simmons B.A."/>
            <person name="Magnuson J.K."/>
            <person name="Chen J."/>
            <person name="Drula E."/>
            <person name="Henrissat B."/>
            <person name="Wiebenga A."/>
            <person name="Lubbers R.J."/>
            <person name="Gomes A.C."/>
            <person name="Makela M.R."/>
            <person name="Stajich J."/>
            <person name="Grigoriev I.V."/>
            <person name="Mortensen U.H."/>
            <person name="De vries R.P."/>
            <person name="Baker S.E."/>
            <person name="Andersen M.R."/>
        </authorList>
    </citation>
    <scope>NUCLEOTIDE SEQUENCE [LARGE SCALE GENOMIC DNA]</scope>
    <source>
        <strain evidence="12 13">CBS 600.67</strain>
    </source>
</reference>
<evidence type="ECO:0000256" key="5">
    <source>
        <dbReference type="ARBA" id="ARBA00022777"/>
    </source>
</evidence>
<dbReference type="Gene3D" id="1.10.510.10">
    <property type="entry name" value="Transferase(Phosphotransferase) domain 1"/>
    <property type="match status" value="1"/>
</dbReference>
<dbReference type="PANTHER" id="PTHR47634:SF9">
    <property type="entry name" value="PROTEIN KINASE DOMAIN-CONTAINING PROTEIN-RELATED"/>
    <property type="match status" value="1"/>
</dbReference>
<protein>
    <recommendedName>
        <fullName evidence="1">non-specific serine/threonine protein kinase</fullName>
        <ecNumber evidence="1">2.7.11.1</ecNumber>
    </recommendedName>
</protein>
<keyword evidence="2" id="KW-0723">Serine/threonine-protein kinase</keyword>
<evidence type="ECO:0000256" key="9">
    <source>
        <dbReference type="PROSITE-ProRule" id="PRU10141"/>
    </source>
</evidence>
<evidence type="ECO:0000259" key="11">
    <source>
        <dbReference type="PROSITE" id="PS50011"/>
    </source>
</evidence>
<dbReference type="SMART" id="SM00220">
    <property type="entry name" value="S_TKc"/>
    <property type="match status" value="1"/>
</dbReference>
<sequence>RKAPEDEPDFRFHELTTPTEWVEDYRPGKYHPVNLGDTFKDSTYRVIRKLGYGSYSTVWLAKDQTTTKYVALKISIANQDRTQHELAISRTLSEDFPDHPGKQFIPSLLDVFTHDGPNGSHLCLVHEVLGPGAANIPKSISNLIPGSPRDRRYSLSVAKAILYQTLLCLDFLHQSHVVHGDLHPGNLLFSISDLNNVDEKDLAQDESNKDVCEPVRRVDGLVDLWAPRFLIVQEPLTDYIDTTNIKIKVSDLGGAFPFSNPPSNPVTPIGLRSPQLIFKNQIPTDQDIWSFGCLIFELITGSPLFVIAGVDDDDDLMETYFTVFREILGPLPDHLLACLPRPELYSNEKGYTGPLPPGINADDYPPLPTLEESFDKTKPDDLDEEEAGVVKSVLRWTLQYEQEDRPSASDLLKHPWFAAMGGKQDKS</sequence>
<dbReference type="PROSITE" id="PS50011">
    <property type="entry name" value="PROTEIN_KINASE_DOM"/>
    <property type="match status" value="1"/>
</dbReference>